<evidence type="ECO:0000313" key="2">
    <source>
        <dbReference type="EnsemblPlants" id="KQL09281"/>
    </source>
</evidence>
<feature type="transmembrane region" description="Helical" evidence="1">
    <location>
        <begin position="165"/>
        <end position="187"/>
    </location>
</feature>
<dbReference type="InterPro" id="IPR045501">
    <property type="entry name" value="DUF6490"/>
</dbReference>
<evidence type="ECO:0000313" key="3">
    <source>
        <dbReference type="Proteomes" id="UP000004995"/>
    </source>
</evidence>
<dbReference type="PANTHER" id="PTHR46610:SF6">
    <property type="entry name" value="OS06G0147100 PROTEIN"/>
    <property type="match status" value="1"/>
</dbReference>
<proteinExistence type="predicted"/>
<evidence type="ECO:0000256" key="1">
    <source>
        <dbReference type="SAM" id="Phobius"/>
    </source>
</evidence>
<name>K3Y3B0_SETIT</name>
<sequence>MAERNLAPTWVTTAAFGFFTLNSGLAIYSARGDPASVLFVVGSYLALLLLFHCLRAYERVPPGSPERERARRAVWPLTTARCSRWRSLLHKLELLELDIPWSAFGAMACDSALAVHDARGGDVVSAAAVLVTYAALLALTFRFLRAFAARARGVGHGQDDEGRGVTAVDAAAALWTLTTLLTAMFASRVGPLMPPAVGAVVWAMAAVTSAGGFWAFFLNP</sequence>
<dbReference type="PANTHER" id="PTHR46610">
    <property type="entry name" value="OS05G0181300 PROTEIN"/>
    <property type="match status" value="1"/>
</dbReference>
<keyword evidence="3" id="KW-1185">Reference proteome</keyword>
<dbReference type="EMBL" id="AGNK02002195">
    <property type="status" value="NOT_ANNOTATED_CDS"/>
    <property type="molecule type" value="Genomic_DNA"/>
</dbReference>
<keyword evidence="1" id="KW-0472">Membrane</keyword>
<feature type="transmembrane region" description="Helical" evidence="1">
    <location>
        <begin position="6"/>
        <end position="28"/>
    </location>
</feature>
<dbReference type="Proteomes" id="UP000004995">
    <property type="component" value="Unassembled WGS sequence"/>
</dbReference>
<protein>
    <submittedName>
        <fullName evidence="2">Uncharacterized protein</fullName>
    </submittedName>
</protein>
<dbReference type="Gramene" id="KQL09281">
    <property type="protein sequence ID" value="KQL09281"/>
    <property type="gene ID" value="SETIT_008695mg"/>
</dbReference>
<dbReference type="EnsemblPlants" id="KQL09281">
    <property type="protein sequence ID" value="KQL09281"/>
    <property type="gene ID" value="SETIT_008695mg"/>
</dbReference>
<dbReference type="AlphaFoldDB" id="K3Y3B0"/>
<dbReference type="Pfam" id="PF20100">
    <property type="entry name" value="DUF6490"/>
    <property type="match status" value="2"/>
</dbReference>
<dbReference type="HOGENOM" id="CLU_1279609_0_0_1"/>
<feature type="transmembrane region" description="Helical" evidence="1">
    <location>
        <begin position="123"/>
        <end position="144"/>
    </location>
</feature>
<dbReference type="InParanoid" id="K3Y3B0"/>
<feature type="transmembrane region" description="Helical" evidence="1">
    <location>
        <begin position="199"/>
        <end position="218"/>
    </location>
</feature>
<accession>K3Y3B0</accession>
<feature type="transmembrane region" description="Helical" evidence="1">
    <location>
        <begin position="35"/>
        <end position="57"/>
    </location>
</feature>
<reference evidence="2" key="2">
    <citation type="submission" date="2018-08" db="UniProtKB">
        <authorList>
            <consortium name="EnsemblPlants"/>
        </authorList>
    </citation>
    <scope>IDENTIFICATION</scope>
    <source>
        <strain evidence="2">Yugu1</strain>
    </source>
</reference>
<keyword evidence="1" id="KW-1133">Transmembrane helix</keyword>
<reference evidence="3" key="1">
    <citation type="journal article" date="2012" name="Nat. Biotechnol.">
        <title>Reference genome sequence of the model plant Setaria.</title>
        <authorList>
            <person name="Bennetzen J.L."/>
            <person name="Schmutz J."/>
            <person name="Wang H."/>
            <person name="Percifield R."/>
            <person name="Hawkins J."/>
            <person name="Pontaroli A.C."/>
            <person name="Estep M."/>
            <person name="Feng L."/>
            <person name="Vaughn J.N."/>
            <person name="Grimwood J."/>
            <person name="Jenkins J."/>
            <person name="Barry K."/>
            <person name="Lindquist E."/>
            <person name="Hellsten U."/>
            <person name="Deshpande S."/>
            <person name="Wang X."/>
            <person name="Wu X."/>
            <person name="Mitros T."/>
            <person name="Triplett J."/>
            <person name="Yang X."/>
            <person name="Ye C.Y."/>
            <person name="Mauro-Herrera M."/>
            <person name="Wang L."/>
            <person name="Li P."/>
            <person name="Sharma M."/>
            <person name="Sharma R."/>
            <person name="Ronald P.C."/>
            <person name="Panaud O."/>
            <person name="Kellogg E.A."/>
            <person name="Brutnell T.P."/>
            <person name="Doust A.N."/>
            <person name="Tuskan G.A."/>
            <person name="Rokhsar D."/>
            <person name="Devos K.M."/>
        </authorList>
    </citation>
    <scope>NUCLEOTIDE SEQUENCE [LARGE SCALE GENOMIC DNA]</scope>
    <source>
        <strain evidence="3">cv. Yugu1</strain>
    </source>
</reference>
<organism evidence="2 3">
    <name type="scientific">Setaria italica</name>
    <name type="common">Foxtail millet</name>
    <name type="synonym">Panicum italicum</name>
    <dbReference type="NCBI Taxonomy" id="4555"/>
    <lineage>
        <taxon>Eukaryota</taxon>
        <taxon>Viridiplantae</taxon>
        <taxon>Streptophyta</taxon>
        <taxon>Embryophyta</taxon>
        <taxon>Tracheophyta</taxon>
        <taxon>Spermatophyta</taxon>
        <taxon>Magnoliopsida</taxon>
        <taxon>Liliopsida</taxon>
        <taxon>Poales</taxon>
        <taxon>Poaceae</taxon>
        <taxon>PACMAD clade</taxon>
        <taxon>Panicoideae</taxon>
        <taxon>Panicodae</taxon>
        <taxon>Paniceae</taxon>
        <taxon>Cenchrinae</taxon>
        <taxon>Setaria</taxon>
    </lineage>
</organism>
<keyword evidence="1" id="KW-0812">Transmembrane</keyword>